<dbReference type="Gene3D" id="3.30.420.40">
    <property type="match status" value="2"/>
</dbReference>
<gene>
    <name evidence="2" type="ORF">DDR33_20185</name>
</gene>
<dbReference type="RefSeq" id="WP_109417615.1">
    <property type="nucleotide sequence ID" value="NZ_QEAS01000020.1"/>
</dbReference>
<dbReference type="OrthoDB" id="9810372at2"/>
<dbReference type="Pfam" id="PF00480">
    <property type="entry name" value="ROK"/>
    <property type="match status" value="1"/>
</dbReference>
<comment type="caution">
    <text evidence="2">The sequence shown here is derived from an EMBL/GenBank/DDBJ whole genome shotgun (WGS) entry which is preliminary data.</text>
</comment>
<organism evidence="2 3">
    <name type="scientific">Pararcticibacter amylolyticus</name>
    <dbReference type="NCBI Taxonomy" id="2173175"/>
    <lineage>
        <taxon>Bacteria</taxon>
        <taxon>Pseudomonadati</taxon>
        <taxon>Bacteroidota</taxon>
        <taxon>Sphingobacteriia</taxon>
        <taxon>Sphingobacteriales</taxon>
        <taxon>Sphingobacteriaceae</taxon>
        <taxon>Pararcticibacter</taxon>
    </lineage>
</organism>
<dbReference type="InterPro" id="IPR000600">
    <property type="entry name" value="ROK"/>
</dbReference>
<sequence>MSVYSDDNRIVLTLDAGGTNFVFSAIQANNEIVSPVSLPASPDNLQQCLQTLIKGFTHIKDQLPAPPVAISFAFPGPADYQKGIIGNLPNFPSFRGGVPLGPFLQEYFRIPVFINNDGNLFAYGEALAGALPALNGRLEALGSDRVYRNLVGITFGTGFGSGVVINKRLLTGDNDCAGDIWVFRNKLYPGKIAEESVSIRAIIRVYNEFTEVNDHTLTPRDIFYIAEGRKEGDKQAAVESFARFGEVAGDAIAHMLTFTDGIVVLGGGIMGAAKYIMPSLVNEMRSSLGTFGGDTFPRLQMEVIDTDQDTEMEGLLTDQNIQLPIPLSGKTVSFNPTKKTAIMKSTLGTSRAISLGAYSYALSMLGN</sequence>
<evidence type="ECO:0000313" key="2">
    <source>
        <dbReference type="EMBL" id="PWG78757.1"/>
    </source>
</evidence>
<accession>A0A2U2PBI6</accession>
<evidence type="ECO:0000313" key="3">
    <source>
        <dbReference type="Proteomes" id="UP000245647"/>
    </source>
</evidence>
<dbReference type="AlphaFoldDB" id="A0A2U2PBI6"/>
<dbReference type="SUPFAM" id="SSF53067">
    <property type="entry name" value="Actin-like ATPase domain"/>
    <property type="match status" value="1"/>
</dbReference>
<dbReference type="CDD" id="cd23763">
    <property type="entry name" value="ASKHA_ATPase_ROK"/>
    <property type="match status" value="1"/>
</dbReference>
<reference evidence="2 3" key="1">
    <citation type="submission" date="2018-04" db="EMBL/GenBank/DDBJ databases">
        <title>Pedobacter chongqingensis sp. nov., isolated from a rottenly hemp rope.</title>
        <authorList>
            <person name="Cai Y."/>
        </authorList>
    </citation>
    <scope>NUCLEOTIDE SEQUENCE [LARGE SCALE GENOMIC DNA]</scope>
    <source>
        <strain evidence="2 3">FJ4-8</strain>
    </source>
</reference>
<dbReference type="EMBL" id="QEAS01000020">
    <property type="protein sequence ID" value="PWG78757.1"/>
    <property type="molecule type" value="Genomic_DNA"/>
</dbReference>
<dbReference type="PANTHER" id="PTHR18964:SF149">
    <property type="entry name" value="BIFUNCTIONAL UDP-N-ACETYLGLUCOSAMINE 2-EPIMERASE_N-ACETYLMANNOSAMINE KINASE"/>
    <property type="match status" value="1"/>
</dbReference>
<keyword evidence="3" id="KW-1185">Reference proteome</keyword>
<dbReference type="PANTHER" id="PTHR18964">
    <property type="entry name" value="ROK (REPRESSOR, ORF, KINASE) FAMILY"/>
    <property type="match status" value="1"/>
</dbReference>
<dbReference type="Proteomes" id="UP000245647">
    <property type="component" value="Unassembled WGS sequence"/>
</dbReference>
<protein>
    <recommendedName>
        <fullName evidence="4">ROK family protein</fullName>
    </recommendedName>
</protein>
<evidence type="ECO:0008006" key="4">
    <source>
        <dbReference type="Google" id="ProtNLM"/>
    </source>
</evidence>
<dbReference type="InterPro" id="IPR043129">
    <property type="entry name" value="ATPase_NBD"/>
</dbReference>
<name>A0A2U2PBI6_9SPHI</name>
<evidence type="ECO:0000256" key="1">
    <source>
        <dbReference type="ARBA" id="ARBA00006479"/>
    </source>
</evidence>
<proteinExistence type="inferred from homology"/>
<comment type="similarity">
    <text evidence="1">Belongs to the ROK (NagC/XylR) family.</text>
</comment>